<reference evidence="1 2" key="1">
    <citation type="submission" date="2020-08" db="EMBL/GenBank/DDBJ databases">
        <title>Genomic Encyclopedia of Type Strains, Phase III (KMG-III): the genomes of soil and plant-associated and newly described type strains.</title>
        <authorList>
            <person name="Whitman W."/>
        </authorList>
    </citation>
    <scope>NUCLEOTIDE SEQUENCE [LARGE SCALE GENOMIC DNA]</scope>
    <source>
        <strain evidence="1 2">CECT 8654</strain>
    </source>
</reference>
<dbReference type="AlphaFoldDB" id="A0A7W4W540"/>
<proteinExistence type="predicted"/>
<protein>
    <recommendedName>
        <fullName evidence="3">Sulfotransferase family protein</fullName>
    </recommendedName>
</protein>
<sequence length="427" mass="49199">MTLHTNGGLPPATAYHRLPIRVLNRLWRAANACGLGRVSLDADEMLDTIRRETGLSDFGDSRFLEPYKLLCRCLNEEANLNPAGRMLTRISILRILRHRVWAEALIKKHPEILEREIKAPVVVVGLARSGTTRLHRLLASDPGFLHLTSWETVNPVPWPDSWDAERDPRITSIEKGLKAVLYMSPQMATVHPLGAHEVEEEVGLIQHAFSSQLFEVMTYVPSFADWLMQHDQTYAYEYMVRLMKIVSWWRKDDDRPWVLKTPQHMQDLDALMKVFPDARLICSHRDPIKAVGSACSMTWNAIVRDTDQVDPHWVGREWLGKTDSMLRKTLKVRETVPAEQQTDVLYADINRDWRSAIGGIYDFLKIPLTETALTNMQNWLDSNAQHKHGAHNYRLEDFGLNEAAVDDKLMYYRERFGIPYEGKARPR</sequence>
<dbReference type="Pfam" id="PF13469">
    <property type="entry name" value="Sulfotransfer_3"/>
    <property type="match status" value="1"/>
</dbReference>
<gene>
    <name evidence="1" type="ORF">FHR99_001840</name>
</gene>
<evidence type="ECO:0000313" key="1">
    <source>
        <dbReference type="EMBL" id="MBB3047574.1"/>
    </source>
</evidence>
<dbReference type="SUPFAM" id="SSF52540">
    <property type="entry name" value="P-loop containing nucleoside triphosphate hydrolases"/>
    <property type="match status" value="1"/>
</dbReference>
<name>A0A7W4W540_9GAMM</name>
<dbReference type="InterPro" id="IPR052736">
    <property type="entry name" value="Stf3_sulfotransferase"/>
</dbReference>
<comment type="caution">
    <text evidence="1">The sequence shown here is derived from an EMBL/GenBank/DDBJ whole genome shotgun (WGS) entry which is preliminary data.</text>
</comment>
<organism evidence="1 2">
    <name type="scientific">Litorivivens lipolytica</name>
    <dbReference type="NCBI Taxonomy" id="1524264"/>
    <lineage>
        <taxon>Bacteria</taxon>
        <taxon>Pseudomonadati</taxon>
        <taxon>Pseudomonadota</taxon>
        <taxon>Gammaproteobacteria</taxon>
        <taxon>Litorivivens</taxon>
    </lineage>
</organism>
<evidence type="ECO:0008006" key="3">
    <source>
        <dbReference type="Google" id="ProtNLM"/>
    </source>
</evidence>
<dbReference type="PANTHER" id="PTHR36451:SF1">
    <property type="entry name" value="OMEGA-HYDROXY-BETA-DIHYDROMENAQUINONE-9 SULFOTRANSFERASE STF3"/>
    <property type="match status" value="1"/>
</dbReference>
<keyword evidence="2" id="KW-1185">Reference proteome</keyword>
<dbReference type="RefSeq" id="WP_183410347.1">
    <property type="nucleotide sequence ID" value="NZ_JACHWY010000002.1"/>
</dbReference>
<dbReference type="Proteomes" id="UP000537130">
    <property type="component" value="Unassembled WGS sequence"/>
</dbReference>
<accession>A0A7W4W540</accession>
<dbReference type="EMBL" id="JACHWY010000002">
    <property type="protein sequence ID" value="MBB3047574.1"/>
    <property type="molecule type" value="Genomic_DNA"/>
</dbReference>
<evidence type="ECO:0000313" key="2">
    <source>
        <dbReference type="Proteomes" id="UP000537130"/>
    </source>
</evidence>
<dbReference type="PANTHER" id="PTHR36451">
    <property type="entry name" value="PAPS-DEPENDENT SULFOTRANSFERASE STF3"/>
    <property type="match status" value="1"/>
</dbReference>
<dbReference type="Gene3D" id="3.40.50.300">
    <property type="entry name" value="P-loop containing nucleotide triphosphate hydrolases"/>
    <property type="match status" value="1"/>
</dbReference>
<dbReference type="InterPro" id="IPR027417">
    <property type="entry name" value="P-loop_NTPase"/>
</dbReference>